<reference evidence="1 2" key="1">
    <citation type="submission" date="2024-09" db="EMBL/GenBank/DDBJ databases">
        <authorList>
            <person name="Sun Q."/>
            <person name="Mori K."/>
        </authorList>
    </citation>
    <scope>NUCLEOTIDE SEQUENCE [LARGE SCALE GENOMIC DNA]</scope>
    <source>
        <strain evidence="1 2">CCM 7759</strain>
    </source>
</reference>
<organism evidence="1 2">
    <name type="scientific">Paenibacillus chartarius</name>
    <dbReference type="NCBI Taxonomy" id="747481"/>
    <lineage>
        <taxon>Bacteria</taxon>
        <taxon>Bacillati</taxon>
        <taxon>Bacillota</taxon>
        <taxon>Bacilli</taxon>
        <taxon>Bacillales</taxon>
        <taxon>Paenibacillaceae</taxon>
        <taxon>Paenibacillus</taxon>
    </lineage>
</organism>
<comment type="caution">
    <text evidence="1">The sequence shown here is derived from an EMBL/GenBank/DDBJ whole genome shotgun (WGS) entry which is preliminary data.</text>
</comment>
<dbReference type="RefSeq" id="WP_377471209.1">
    <property type="nucleotide sequence ID" value="NZ_JBHLWN010000065.1"/>
</dbReference>
<protein>
    <submittedName>
        <fullName evidence="1">Uncharacterized protein</fullName>
    </submittedName>
</protein>
<proteinExistence type="predicted"/>
<dbReference type="EMBL" id="JBHLWN010000065">
    <property type="protein sequence ID" value="MFC0213879.1"/>
    <property type="molecule type" value="Genomic_DNA"/>
</dbReference>
<keyword evidence="2" id="KW-1185">Reference proteome</keyword>
<sequence>MPSLELIGKQENGFGETIYYIRDQSGTTNMVHESHLSDFMKKNGATALKEGLPFRYPSRSKWEP</sequence>
<evidence type="ECO:0000313" key="1">
    <source>
        <dbReference type="EMBL" id="MFC0213879.1"/>
    </source>
</evidence>
<accession>A0ABV6DMK3</accession>
<gene>
    <name evidence="1" type="ORF">ACFFK0_15720</name>
</gene>
<name>A0ABV6DMK3_9BACL</name>
<dbReference type="Proteomes" id="UP001589776">
    <property type="component" value="Unassembled WGS sequence"/>
</dbReference>
<evidence type="ECO:0000313" key="2">
    <source>
        <dbReference type="Proteomes" id="UP001589776"/>
    </source>
</evidence>